<keyword evidence="3" id="KW-0675">Receptor</keyword>
<dbReference type="Gene3D" id="1.10.565.10">
    <property type="entry name" value="Retinoid X Receptor"/>
    <property type="match status" value="1"/>
</dbReference>
<evidence type="ECO:0000256" key="3">
    <source>
        <dbReference type="ARBA" id="ARBA00023170"/>
    </source>
</evidence>
<feature type="domain" description="NR LBD" evidence="4">
    <location>
        <begin position="111"/>
        <end position="266"/>
    </location>
</feature>
<dbReference type="OrthoDB" id="10018779at2759"/>
<dbReference type="PANTHER" id="PTHR45680">
    <property type="entry name" value="NUCLEAR HORMONE RECEPTOR FAMILY"/>
    <property type="match status" value="1"/>
</dbReference>
<sequence>MDTGQRELPERRGYIRVIFPKDNFESQLFCVIERGNPAVRIHSSHPDVQWNRDVLSTTVEREGVPDKKETKTANRSGGTTHHVQLIDERMNDQLGLFDIMQAGADVRLTFDVSRVMDTLREIFSQDYQQRNEPSLLVQMYRALERHRSNKSPKIEFLETINLLQKFSSWKTQLFEIARWMMSCEDFAMLPLEEKELIFKGSWILWQRFERVQMSVYLFGEQAIRERMILMGENTAVNIDTVRLELGPLTDYDPQKIRRSDHFVSVA</sequence>
<keyword evidence="2" id="KW-0804">Transcription</keyword>
<reference evidence="5 6" key="1">
    <citation type="submission" date="2013-12" db="EMBL/GenBank/DDBJ databases">
        <title>Draft genome of the parsitic nematode Ancylostoma duodenale.</title>
        <authorList>
            <person name="Mitreva M."/>
        </authorList>
    </citation>
    <scope>NUCLEOTIDE SEQUENCE [LARGE SCALE GENOMIC DNA]</scope>
    <source>
        <strain evidence="5 6">Zhejiang</strain>
    </source>
</reference>
<dbReference type="InterPro" id="IPR000536">
    <property type="entry name" value="Nucl_hrmn_rcpt_lig-bd"/>
</dbReference>
<dbReference type="Proteomes" id="UP000054047">
    <property type="component" value="Unassembled WGS sequence"/>
</dbReference>
<keyword evidence="1" id="KW-0805">Transcription regulation</keyword>
<dbReference type="Pfam" id="PF00104">
    <property type="entry name" value="Hormone_recep"/>
    <property type="match status" value="1"/>
</dbReference>
<dbReference type="InterPro" id="IPR051152">
    <property type="entry name" value="C.elegans_Orphan_NR"/>
</dbReference>
<dbReference type="PANTHER" id="PTHR45680:SF29">
    <property type="entry name" value="NUCLEAR HORMONE RECEPTOR FAMILY"/>
    <property type="match status" value="1"/>
</dbReference>
<dbReference type="InterPro" id="IPR035500">
    <property type="entry name" value="NHR-like_dom_sf"/>
</dbReference>
<gene>
    <name evidence="5" type="ORF">ANCDUO_01319</name>
</gene>
<dbReference type="AlphaFoldDB" id="A0A0C2HFK4"/>
<organism evidence="5 6">
    <name type="scientific">Ancylostoma duodenale</name>
    <dbReference type="NCBI Taxonomy" id="51022"/>
    <lineage>
        <taxon>Eukaryota</taxon>
        <taxon>Metazoa</taxon>
        <taxon>Ecdysozoa</taxon>
        <taxon>Nematoda</taxon>
        <taxon>Chromadorea</taxon>
        <taxon>Rhabditida</taxon>
        <taxon>Rhabditina</taxon>
        <taxon>Rhabditomorpha</taxon>
        <taxon>Strongyloidea</taxon>
        <taxon>Ancylostomatidae</taxon>
        <taxon>Ancylostomatinae</taxon>
        <taxon>Ancylostoma</taxon>
    </lineage>
</organism>
<keyword evidence="6" id="KW-1185">Reference proteome</keyword>
<accession>A0A0C2HFK4</accession>
<protein>
    <recommendedName>
        <fullName evidence="4">NR LBD domain-containing protein</fullName>
    </recommendedName>
</protein>
<name>A0A0C2HFK4_9BILA</name>
<evidence type="ECO:0000256" key="1">
    <source>
        <dbReference type="ARBA" id="ARBA00023015"/>
    </source>
</evidence>
<proteinExistence type="predicted"/>
<evidence type="ECO:0000256" key="2">
    <source>
        <dbReference type="ARBA" id="ARBA00023163"/>
    </source>
</evidence>
<dbReference type="SUPFAM" id="SSF48508">
    <property type="entry name" value="Nuclear receptor ligand-binding domain"/>
    <property type="match status" value="1"/>
</dbReference>
<dbReference type="EMBL" id="KN726400">
    <property type="protein sequence ID" value="KIH68351.1"/>
    <property type="molecule type" value="Genomic_DNA"/>
</dbReference>
<evidence type="ECO:0000313" key="5">
    <source>
        <dbReference type="EMBL" id="KIH68351.1"/>
    </source>
</evidence>
<evidence type="ECO:0000259" key="4">
    <source>
        <dbReference type="PROSITE" id="PS51843"/>
    </source>
</evidence>
<evidence type="ECO:0000313" key="6">
    <source>
        <dbReference type="Proteomes" id="UP000054047"/>
    </source>
</evidence>
<dbReference type="PROSITE" id="PS51843">
    <property type="entry name" value="NR_LBD"/>
    <property type="match status" value="1"/>
</dbReference>